<feature type="domain" description="CARD" evidence="6">
    <location>
        <begin position="1"/>
        <end position="80"/>
    </location>
</feature>
<dbReference type="CDD" id="cd01671">
    <property type="entry name" value="CARD"/>
    <property type="match status" value="1"/>
</dbReference>
<dbReference type="SUPFAM" id="SSF47986">
    <property type="entry name" value="DEATH domain"/>
    <property type="match status" value="1"/>
</dbReference>
<keyword evidence="1" id="KW-1017">Isopeptide bond</keyword>
<evidence type="ECO:0000256" key="3">
    <source>
        <dbReference type="ARBA" id="ARBA00022588"/>
    </source>
</evidence>
<evidence type="ECO:0000259" key="6">
    <source>
        <dbReference type="PROSITE" id="PS50209"/>
    </source>
</evidence>
<dbReference type="Pfam" id="PF16739">
    <property type="entry name" value="CARD_2"/>
    <property type="match status" value="1"/>
</dbReference>
<keyword evidence="2" id="KW-0597">Phosphoprotein</keyword>
<evidence type="ECO:0000313" key="8">
    <source>
        <dbReference type="WBParaSite" id="PSAMB.scaffold5316size12052.g26337.t1"/>
    </source>
</evidence>
<protein>
    <submittedName>
        <fullName evidence="8">CARD domain-containing protein</fullName>
    </submittedName>
</protein>
<dbReference type="GO" id="GO:0005737">
    <property type="term" value="C:cytoplasm"/>
    <property type="evidence" value="ECO:0007669"/>
    <property type="project" value="UniProtKB-ARBA"/>
</dbReference>
<sequence>MDELKQEAIKSYYAELVECMDPLRVMDRLAKLLSLEDMELIRESHSTYQERNRKLISILLRKREEREPFERFVEALKRTDASHENMAEAILKTYLWYDCVTTWSIAMNLKRLYLFRNMTMVLLSVRKPQDSLVLMLEKLDMV</sequence>
<dbReference type="PROSITE" id="PS50209">
    <property type="entry name" value="CARD"/>
    <property type="match status" value="1"/>
</dbReference>
<dbReference type="Proteomes" id="UP000887566">
    <property type="component" value="Unplaced"/>
</dbReference>
<name>A0A914WTA0_9BILA</name>
<keyword evidence="5" id="KW-0391">Immunity</keyword>
<accession>A0A914WTA0</accession>
<dbReference type="GO" id="GO:0045087">
    <property type="term" value="P:innate immune response"/>
    <property type="evidence" value="ECO:0007669"/>
    <property type="project" value="UniProtKB-KW"/>
</dbReference>
<dbReference type="WBParaSite" id="PSAMB.scaffold5316size12052.g26337.t1">
    <property type="protein sequence ID" value="PSAMB.scaffold5316size12052.g26337.t1"/>
    <property type="gene ID" value="PSAMB.scaffold5316size12052.g26337"/>
</dbReference>
<evidence type="ECO:0000313" key="7">
    <source>
        <dbReference type="Proteomes" id="UP000887566"/>
    </source>
</evidence>
<proteinExistence type="predicted"/>
<dbReference type="GO" id="GO:0042981">
    <property type="term" value="P:regulation of apoptotic process"/>
    <property type="evidence" value="ECO:0007669"/>
    <property type="project" value="InterPro"/>
</dbReference>
<evidence type="ECO:0000256" key="5">
    <source>
        <dbReference type="ARBA" id="ARBA00022859"/>
    </source>
</evidence>
<dbReference type="Gene3D" id="1.10.533.10">
    <property type="entry name" value="Death Domain, Fas"/>
    <property type="match status" value="1"/>
</dbReference>
<keyword evidence="3" id="KW-0399">Innate immunity</keyword>
<evidence type="ECO:0000256" key="2">
    <source>
        <dbReference type="ARBA" id="ARBA00022553"/>
    </source>
</evidence>
<dbReference type="AlphaFoldDB" id="A0A914WTA0"/>
<keyword evidence="4" id="KW-0832">Ubl conjugation</keyword>
<dbReference type="InterPro" id="IPR001315">
    <property type="entry name" value="CARD"/>
</dbReference>
<evidence type="ECO:0000256" key="1">
    <source>
        <dbReference type="ARBA" id="ARBA00022499"/>
    </source>
</evidence>
<dbReference type="InterPro" id="IPR031964">
    <property type="entry name" value="CARD_dom"/>
</dbReference>
<keyword evidence="7" id="KW-1185">Reference proteome</keyword>
<reference evidence="8" key="1">
    <citation type="submission" date="2022-11" db="UniProtKB">
        <authorList>
            <consortium name="WormBaseParasite"/>
        </authorList>
    </citation>
    <scope>IDENTIFICATION</scope>
</reference>
<organism evidence="7 8">
    <name type="scientific">Plectus sambesii</name>
    <dbReference type="NCBI Taxonomy" id="2011161"/>
    <lineage>
        <taxon>Eukaryota</taxon>
        <taxon>Metazoa</taxon>
        <taxon>Ecdysozoa</taxon>
        <taxon>Nematoda</taxon>
        <taxon>Chromadorea</taxon>
        <taxon>Plectida</taxon>
        <taxon>Plectina</taxon>
        <taxon>Plectoidea</taxon>
        <taxon>Plectidae</taxon>
        <taxon>Plectus</taxon>
    </lineage>
</organism>
<evidence type="ECO:0000256" key="4">
    <source>
        <dbReference type="ARBA" id="ARBA00022843"/>
    </source>
</evidence>
<dbReference type="InterPro" id="IPR011029">
    <property type="entry name" value="DEATH-like_dom_sf"/>
</dbReference>